<accession>A0A5J6VMY7</accession>
<keyword evidence="2" id="KW-0812">Transmembrane</keyword>
<evidence type="ECO:0000256" key="2">
    <source>
        <dbReference type="SAM" id="Phobius"/>
    </source>
</evidence>
<dbReference type="EMBL" id="MN448295">
    <property type="protein sequence ID" value="QFG74967.1"/>
    <property type="molecule type" value="Genomic_DNA"/>
</dbReference>
<name>A0A5J6VMY7_9VIRU</name>
<organism evidence="3">
    <name type="scientific">Megaviridae environmental sample</name>
    <dbReference type="NCBI Taxonomy" id="1737588"/>
    <lineage>
        <taxon>Viruses</taxon>
        <taxon>Varidnaviria</taxon>
        <taxon>Bamfordvirae</taxon>
        <taxon>Nucleocytoviricota</taxon>
        <taxon>Megaviricetes</taxon>
        <taxon>Imitervirales</taxon>
        <taxon>Mimiviridae</taxon>
        <taxon>environmental samples</taxon>
    </lineage>
</organism>
<feature type="compositionally biased region" description="Polar residues" evidence="1">
    <location>
        <begin position="170"/>
        <end position="185"/>
    </location>
</feature>
<sequence>MNYFTHSTIILILAIIILLVLLIYTNYLDKSKKVKKQVMLKLDRDEPTQDPSTAVSNNTNHWSDNQLYLHSFSEPLEQPSRHIEKHIHPSSYDHSQHHIEEVSSIPAGKGVISATSEEEAEQHSLPVIKETTLHNKNVKDHFNSVGEHTHYDIPSGAPKDNTISASQYSNYQAENSAPRSRNTPSAPAKKKSTDSKKNTGPYADAKSIVSHAKKTHCNKMKCTTKVDPLGLAIEQLVANTTTSKEFATIDRSIPAAKNLIQKSGAATLSSSQDIGVHELDTKIQKCLFGTPFAGVVPGYSSTDSGLDQQTRQSLLSATHDISTNTATQVDFATKTTQKLISKEDHTAQAHDYYKNKILQIVKQISACTSLFVHKQSYNNIIGILKMVPTIIDFYKNTPYYKDWRTPSVADAFITNYNSFLHTIQSKQFLCDMEDLYKLTTYRGFNSISPFNINGFIKIINTQITKIINHDLSLKLKKCIKKSLHGTSIFAIVHPNTIKQTVKADFKLLSTLQEATKQLKNNKFKSDKEKDQLLESTMNAIKLSPFMKGYTNKQNMIVQNDLDKGIGISPHIEIKHGNYSPTILAPSHIPHGLEQLQSYDWSASPGGRV</sequence>
<feature type="region of interest" description="Disordered" evidence="1">
    <location>
        <begin position="170"/>
        <end position="207"/>
    </location>
</feature>
<keyword evidence="2" id="KW-1133">Transmembrane helix</keyword>
<protein>
    <submittedName>
        <fullName evidence="3">Uncharacterized protein</fullName>
    </submittedName>
</protein>
<evidence type="ECO:0000313" key="3">
    <source>
        <dbReference type="EMBL" id="QFG74967.1"/>
    </source>
</evidence>
<evidence type="ECO:0000256" key="1">
    <source>
        <dbReference type="SAM" id="MobiDB-lite"/>
    </source>
</evidence>
<keyword evidence="2" id="KW-0472">Membrane</keyword>
<reference evidence="3" key="1">
    <citation type="journal article" date="2019" name="Philos. Trans. R. Soc. Lond., B, Biol. Sci.">
        <title>Targeted metagenomic recovery of four divergent viruses reveals shared and distinctive characteristics of giant viruses of marine eukaryotes.</title>
        <authorList>
            <person name="Needham D.M."/>
            <person name="Poirier C."/>
            <person name="Hehenberger E."/>
            <person name="Jimenez V."/>
            <person name="Swalwell J.E."/>
            <person name="Santoro A.E."/>
            <person name="Worden A.Z."/>
        </authorList>
    </citation>
    <scope>NUCLEOTIDE SEQUENCE</scope>
    <source>
        <strain evidence="3">OPacV-421</strain>
    </source>
</reference>
<proteinExistence type="predicted"/>
<feature type="transmembrane region" description="Helical" evidence="2">
    <location>
        <begin position="6"/>
        <end position="27"/>
    </location>
</feature>
<feature type="region of interest" description="Disordered" evidence="1">
    <location>
        <begin position="112"/>
        <end position="132"/>
    </location>
</feature>